<keyword evidence="1" id="KW-0472">Membrane</keyword>
<dbReference type="OrthoDB" id="9983698at2"/>
<evidence type="ECO:0000313" key="2">
    <source>
        <dbReference type="EMBL" id="SDU82194.1"/>
    </source>
</evidence>
<evidence type="ECO:0000313" key="3">
    <source>
        <dbReference type="Proteomes" id="UP000214355"/>
    </source>
</evidence>
<sequence length="129" mass="13693">MKKTLTLMSLGSLLLAALLYLVFASRLIAGIGFPFLPLIIAAMLGFVGILALNMLLVASSWNSPSRALAVLFLIGEACLLLALCIGFVSVDEYPSLGRFLTSTPLSTGLSIAGVATWLVTLGFYSRRSH</sequence>
<reference evidence="3" key="1">
    <citation type="submission" date="2016-10" db="EMBL/GenBank/DDBJ databases">
        <authorList>
            <person name="Varghese N."/>
            <person name="Submissions S."/>
        </authorList>
    </citation>
    <scope>NUCLEOTIDE SEQUENCE [LARGE SCALE GENOMIC DNA]</scope>
    <source>
        <strain evidence="3">DSM 10002</strain>
    </source>
</reference>
<keyword evidence="1" id="KW-0812">Transmembrane</keyword>
<feature type="transmembrane region" description="Helical" evidence="1">
    <location>
        <begin position="34"/>
        <end position="56"/>
    </location>
</feature>
<dbReference type="AlphaFoldDB" id="A0A1H2LMY6"/>
<accession>A0A1H2LMY6</accession>
<name>A0A1H2LMY6_9ACTO</name>
<keyword evidence="3" id="KW-1185">Reference proteome</keyword>
<protein>
    <submittedName>
        <fullName evidence="2">Uncharacterized protein</fullName>
    </submittedName>
</protein>
<dbReference type="GeneID" id="65345401"/>
<dbReference type="Proteomes" id="UP000214355">
    <property type="component" value="Chromosome I"/>
</dbReference>
<dbReference type="EMBL" id="LT629804">
    <property type="protein sequence ID" value="SDU82194.1"/>
    <property type="molecule type" value="Genomic_DNA"/>
</dbReference>
<proteinExistence type="predicted"/>
<keyword evidence="1" id="KW-1133">Transmembrane helix</keyword>
<gene>
    <name evidence="2" type="ORF">SAMN04489737_1678</name>
</gene>
<dbReference type="RefSeq" id="WP_091282161.1">
    <property type="nucleotide sequence ID" value="NZ_JABAPH010000027.1"/>
</dbReference>
<organism evidence="2 3">
    <name type="scientific">Arcanobacterium phocae</name>
    <dbReference type="NCBI Taxonomy" id="131112"/>
    <lineage>
        <taxon>Bacteria</taxon>
        <taxon>Bacillati</taxon>
        <taxon>Actinomycetota</taxon>
        <taxon>Actinomycetes</taxon>
        <taxon>Actinomycetales</taxon>
        <taxon>Actinomycetaceae</taxon>
        <taxon>Arcanobacterium</taxon>
    </lineage>
</organism>
<evidence type="ECO:0000256" key="1">
    <source>
        <dbReference type="SAM" id="Phobius"/>
    </source>
</evidence>
<feature type="transmembrane region" description="Helical" evidence="1">
    <location>
        <begin position="68"/>
        <end position="90"/>
    </location>
</feature>
<feature type="transmembrane region" description="Helical" evidence="1">
    <location>
        <begin position="105"/>
        <end position="124"/>
    </location>
</feature>